<dbReference type="PROSITE" id="PS00027">
    <property type="entry name" value="HOMEOBOX_1"/>
    <property type="match status" value="1"/>
</dbReference>
<organism evidence="15 16">
    <name type="scientific">Priapulus caudatus</name>
    <name type="common">Priapulid worm</name>
    <dbReference type="NCBI Taxonomy" id="37621"/>
    <lineage>
        <taxon>Eukaryota</taxon>
        <taxon>Metazoa</taxon>
        <taxon>Ecdysozoa</taxon>
        <taxon>Scalidophora</taxon>
        <taxon>Priapulida</taxon>
        <taxon>Priapulimorpha</taxon>
        <taxon>Priapulimorphida</taxon>
        <taxon>Priapulidae</taxon>
        <taxon>Priapulus</taxon>
    </lineage>
</organism>
<evidence type="ECO:0000256" key="13">
    <source>
        <dbReference type="SAM" id="MobiDB-lite"/>
    </source>
</evidence>
<protein>
    <submittedName>
        <fullName evidence="16">Homeobox protein unc-4 homolog</fullName>
    </submittedName>
</protein>
<dbReference type="PANTHER" id="PTHR46799">
    <property type="entry name" value="HOMEOBOX PROTEIN UNC-4 HOMOLOG"/>
    <property type="match status" value="1"/>
</dbReference>
<dbReference type="Proteomes" id="UP000695022">
    <property type="component" value="Unplaced"/>
</dbReference>
<keyword evidence="3" id="KW-0221">Differentiation</keyword>
<sequence>MLEPNFNPGLRGVMSGFSPYASHLMGLSIHPTNLPYGLPPQGHGFGFSIDGLMSRDPLCPHGIGSMMQAGGSPHSAGQQEKKNDDSESKDQQNGTKRRRSRTNFTGWQLEELERAFETSHYPDVFMREALALKLDLVESRVQVWFQNRRAKWRKKENTRKGPGRPAHNAHPSTCSGDPIDATEMERRQKERAEKKRQKAADRAAKHAKGDGKTSPGHVSSDCDSQSSHADASSGARVSSSDSDAPGGGEARRVATVGGGVVVEEHPLRNSPFSIANILATPKVPRGRRPNSKYPRVQACKSANPFGLGMYPLHPVTQPVGFVIRQRQETLPAADDAYDRADTADVAFDHVRRTELEAVTSSVGQAGSPPTPTTRRRDDEPEVVADDQPESVTDMMSHTQLPVETDLSEDEDDDDDDDDDGDGDGDDDDDDDDDEEIDVN</sequence>
<evidence type="ECO:0000259" key="14">
    <source>
        <dbReference type="PROSITE" id="PS50071"/>
    </source>
</evidence>
<feature type="domain" description="Homeobox" evidence="14">
    <location>
        <begin position="95"/>
        <end position="155"/>
    </location>
</feature>
<keyword evidence="9 11" id="KW-0539">Nucleus</keyword>
<evidence type="ECO:0000256" key="7">
    <source>
        <dbReference type="ARBA" id="ARBA00023155"/>
    </source>
</evidence>
<dbReference type="SMART" id="SM00389">
    <property type="entry name" value="HOX"/>
    <property type="match status" value="1"/>
</dbReference>
<dbReference type="InterPro" id="IPR009057">
    <property type="entry name" value="Homeodomain-like_sf"/>
</dbReference>
<feature type="compositionally biased region" description="Basic and acidic residues" evidence="13">
    <location>
        <begin position="79"/>
        <end position="90"/>
    </location>
</feature>
<evidence type="ECO:0000256" key="5">
    <source>
        <dbReference type="ARBA" id="ARBA00023015"/>
    </source>
</evidence>
<gene>
    <name evidence="16" type="primary">LOC106815028</name>
</gene>
<keyword evidence="5" id="KW-0805">Transcription regulation</keyword>
<feature type="region of interest" description="Disordered" evidence="13">
    <location>
        <begin position="60"/>
        <end position="102"/>
    </location>
</feature>
<feature type="compositionally biased region" description="Basic and acidic residues" evidence="13">
    <location>
        <begin position="183"/>
        <end position="211"/>
    </location>
</feature>
<dbReference type="CDD" id="cd00086">
    <property type="entry name" value="homeodomain"/>
    <property type="match status" value="1"/>
</dbReference>
<evidence type="ECO:0000256" key="9">
    <source>
        <dbReference type="ARBA" id="ARBA00023242"/>
    </source>
</evidence>
<evidence type="ECO:0000313" key="16">
    <source>
        <dbReference type="RefSeq" id="XP_014674935.1"/>
    </source>
</evidence>
<dbReference type="GeneID" id="106815028"/>
<feature type="compositionally biased region" description="Low complexity" evidence="13">
    <location>
        <begin position="229"/>
        <end position="244"/>
    </location>
</feature>
<evidence type="ECO:0000313" key="15">
    <source>
        <dbReference type="Proteomes" id="UP000695022"/>
    </source>
</evidence>
<evidence type="ECO:0000256" key="8">
    <source>
        <dbReference type="ARBA" id="ARBA00023163"/>
    </source>
</evidence>
<feature type="region of interest" description="Disordered" evidence="13">
    <location>
        <begin position="153"/>
        <end position="251"/>
    </location>
</feature>
<name>A0ABM1ERW4_PRICU</name>
<dbReference type="GO" id="GO:0003677">
    <property type="term" value="F:DNA binding"/>
    <property type="evidence" value="ECO:0007669"/>
    <property type="project" value="UniProtKB-KW"/>
</dbReference>
<dbReference type="PANTHER" id="PTHR46799:SF1">
    <property type="entry name" value="HOMEOBOX PROTEIN UNC-4 HOMOLOG"/>
    <property type="match status" value="1"/>
</dbReference>
<keyword evidence="4" id="KW-0524">Neurogenesis</keyword>
<dbReference type="PROSITE" id="PS50071">
    <property type="entry name" value="HOMEOBOX_2"/>
    <property type="match status" value="1"/>
</dbReference>
<keyword evidence="6 11" id="KW-0238">DNA-binding</keyword>
<feature type="compositionally biased region" description="Acidic residues" evidence="13">
    <location>
        <begin position="405"/>
        <end position="439"/>
    </location>
</feature>
<reference evidence="16" key="1">
    <citation type="submission" date="2025-08" db="UniProtKB">
        <authorList>
            <consortium name="RefSeq"/>
        </authorList>
    </citation>
    <scope>IDENTIFICATION</scope>
</reference>
<keyword evidence="7 11" id="KW-0371">Homeobox</keyword>
<evidence type="ECO:0000256" key="1">
    <source>
        <dbReference type="ARBA" id="ARBA00004123"/>
    </source>
</evidence>
<feature type="DNA-binding region" description="Homeobox" evidence="11">
    <location>
        <begin position="97"/>
        <end position="156"/>
    </location>
</feature>
<dbReference type="InterPro" id="IPR001356">
    <property type="entry name" value="HD"/>
</dbReference>
<keyword evidence="15" id="KW-1185">Reference proteome</keyword>
<evidence type="ECO:0000256" key="3">
    <source>
        <dbReference type="ARBA" id="ARBA00022782"/>
    </source>
</evidence>
<keyword evidence="2" id="KW-0217">Developmental protein</keyword>
<keyword evidence="8" id="KW-0804">Transcription</keyword>
<feature type="region of interest" description="Disordered" evidence="13">
    <location>
        <begin position="356"/>
        <end position="439"/>
    </location>
</feature>
<proteinExistence type="inferred from homology"/>
<evidence type="ECO:0000256" key="12">
    <source>
        <dbReference type="RuleBase" id="RU000682"/>
    </source>
</evidence>
<feature type="compositionally biased region" description="Acidic residues" evidence="13">
    <location>
        <begin position="379"/>
        <end position="388"/>
    </location>
</feature>
<dbReference type="SUPFAM" id="SSF46689">
    <property type="entry name" value="Homeodomain-like"/>
    <property type="match status" value="1"/>
</dbReference>
<evidence type="ECO:0000256" key="2">
    <source>
        <dbReference type="ARBA" id="ARBA00022473"/>
    </source>
</evidence>
<comment type="subcellular location">
    <subcellularLocation>
        <location evidence="1 11 12">Nucleus</location>
    </subcellularLocation>
</comment>
<dbReference type="Gene3D" id="1.10.10.60">
    <property type="entry name" value="Homeodomain-like"/>
    <property type="match status" value="1"/>
</dbReference>
<dbReference type="Pfam" id="PF00046">
    <property type="entry name" value="Homeodomain"/>
    <property type="match status" value="1"/>
</dbReference>
<dbReference type="RefSeq" id="XP_014674935.1">
    <property type="nucleotide sequence ID" value="XM_014819449.1"/>
</dbReference>
<evidence type="ECO:0000256" key="4">
    <source>
        <dbReference type="ARBA" id="ARBA00022902"/>
    </source>
</evidence>
<dbReference type="InterPro" id="IPR017970">
    <property type="entry name" value="Homeobox_CS"/>
</dbReference>
<accession>A0ABM1ERW4</accession>
<evidence type="ECO:0000256" key="11">
    <source>
        <dbReference type="PROSITE-ProRule" id="PRU00108"/>
    </source>
</evidence>
<feature type="compositionally biased region" description="Polar residues" evidence="13">
    <location>
        <begin position="389"/>
        <end position="401"/>
    </location>
</feature>
<evidence type="ECO:0000256" key="10">
    <source>
        <dbReference type="ARBA" id="ARBA00038351"/>
    </source>
</evidence>
<evidence type="ECO:0000256" key="6">
    <source>
        <dbReference type="ARBA" id="ARBA00023125"/>
    </source>
</evidence>
<comment type="similarity">
    <text evidence="10">Belongs to the paired homeobox family. Unc-4 subfamily.</text>
</comment>